<organism evidence="1 2">
    <name type="scientific">Microdochium bolleyi</name>
    <dbReference type="NCBI Taxonomy" id="196109"/>
    <lineage>
        <taxon>Eukaryota</taxon>
        <taxon>Fungi</taxon>
        <taxon>Dikarya</taxon>
        <taxon>Ascomycota</taxon>
        <taxon>Pezizomycotina</taxon>
        <taxon>Sordariomycetes</taxon>
        <taxon>Xylariomycetidae</taxon>
        <taxon>Xylariales</taxon>
        <taxon>Microdochiaceae</taxon>
        <taxon>Microdochium</taxon>
    </lineage>
</organism>
<dbReference type="EMBL" id="KQ964258">
    <property type="protein sequence ID" value="KXJ88575.1"/>
    <property type="molecule type" value="Genomic_DNA"/>
</dbReference>
<protein>
    <submittedName>
        <fullName evidence="1">Uncharacterized protein</fullName>
    </submittedName>
</protein>
<evidence type="ECO:0000313" key="1">
    <source>
        <dbReference type="EMBL" id="KXJ88575.1"/>
    </source>
</evidence>
<dbReference type="Proteomes" id="UP000070501">
    <property type="component" value="Unassembled WGS sequence"/>
</dbReference>
<name>A0A136IUQ3_9PEZI</name>
<accession>A0A136IUQ3</accession>
<dbReference type="InParanoid" id="A0A136IUQ3"/>
<evidence type="ECO:0000313" key="2">
    <source>
        <dbReference type="Proteomes" id="UP000070501"/>
    </source>
</evidence>
<keyword evidence="2" id="KW-1185">Reference proteome</keyword>
<gene>
    <name evidence="1" type="ORF">Micbo1qcDRAFT_18005</name>
</gene>
<dbReference type="AlphaFoldDB" id="A0A136IUQ3"/>
<reference evidence="2" key="1">
    <citation type="submission" date="2016-02" db="EMBL/GenBank/DDBJ databases">
        <title>Draft genome sequence of Microdochium bolleyi, a fungal endophyte of beachgrass.</title>
        <authorList>
            <consortium name="DOE Joint Genome Institute"/>
            <person name="David A.S."/>
            <person name="May G."/>
            <person name="Haridas S."/>
            <person name="Lim J."/>
            <person name="Wang M."/>
            <person name="Labutti K."/>
            <person name="Lipzen A."/>
            <person name="Barry K."/>
            <person name="Grigoriev I.V."/>
        </authorList>
    </citation>
    <scope>NUCLEOTIDE SEQUENCE [LARGE SCALE GENOMIC DNA]</scope>
    <source>
        <strain evidence="2">J235TASD1</strain>
    </source>
</reference>
<sequence length="73" mass="8282">MTSWADVCVCVILLPCNPNDGMGLVVTGPPYRCQACSRPLHCFPQTRGTCSRLTRILAIQRRLSLHRRRVVMR</sequence>
<proteinExistence type="predicted"/>